<comment type="caution">
    <text evidence="1">The sequence shown here is derived from an EMBL/GenBank/DDBJ whole genome shotgun (WGS) entry which is preliminary data.</text>
</comment>
<proteinExistence type="predicted"/>
<dbReference type="InterPro" id="IPR027417">
    <property type="entry name" value="P-loop_NTPase"/>
</dbReference>
<gene>
    <name evidence="1" type="ORF">B7O87_13630</name>
</gene>
<keyword evidence="1" id="KW-0808">Transferase</keyword>
<name>A0A1X4G3Z8_9CYAN</name>
<organism evidence="1 2">
    <name type="scientific">Cylindrospermopsis raciborskii CENA303</name>
    <dbReference type="NCBI Taxonomy" id="1170769"/>
    <lineage>
        <taxon>Bacteria</taxon>
        <taxon>Bacillati</taxon>
        <taxon>Cyanobacteriota</taxon>
        <taxon>Cyanophyceae</taxon>
        <taxon>Nostocales</taxon>
        <taxon>Aphanizomenonaceae</taxon>
        <taxon>Cylindrospermopsis</taxon>
    </lineage>
</organism>
<dbReference type="RefSeq" id="WP_085728953.1">
    <property type="nucleotide sequence ID" value="NZ_NBYN01000058.1"/>
</dbReference>
<dbReference type="SUPFAM" id="SSF52540">
    <property type="entry name" value="P-loop containing nucleoside triphosphate hydrolases"/>
    <property type="match status" value="1"/>
</dbReference>
<accession>A0A1X4G3Z8</accession>
<dbReference type="Gene3D" id="3.40.50.300">
    <property type="entry name" value="P-loop containing nucleotide triphosphate hydrolases"/>
    <property type="match status" value="1"/>
</dbReference>
<dbReference type="AlphaFoldDB" id="A0A1X4G3Z8"/>
<dbReference type="Pfam" id="PF13671">
    <property type="entry name" value="AAA_33"/>
    <property type="match status" value="1"/>
</dbReference>
<evidence type="ECO:0000313" key="2">
    <source>
        <dbReference type="Proteomes" id="UP000192997"/>
    </source>
</evidence>
<sequence>MSTSLICHFLIGLPGSGKSTFAAQLAGLGNYRIVSTDAIREELYGNQCIQGDWTKIEARVICDIVAATKNGYRVIYDATNTRRVWRLDFLEKISSHPSLSVLSSSVQWMAWYLKTPIEICKYRNQQRSRRVPDTVIDEMYRNLEKFPPIPAEGFITVKNIYDSLDKNKDVNFHAMGFNLAEIIGEINRVDRTSINRSNRNSHINLHSYSKLRDFERLMYLLSLIIHYPGIGNLQSTNPKFLNSIFGETSKFADSLAEIIAFMVKLHGSVYADRKAISADLLWLEKNSFIGVNTTARSGLLPIDMGEYLGDFPLYLPTHAYSDLPAFERLLYIIQFILHHPFSDDHLNHNSNPRHSSLQSLISGMIEHKMITGNVFNSIRKDIEKVLKPYKILPNFPMRDGYFAGTAILSDLELIQVLQLLQSQAKSLNDPVTLEIYEKFSERMQKAKLADSVYPVRGIANRSIIDPEYLPPESLSRNTAVLEQGIAGGKLLELNRFSGVGKFEGEETGFFLAFPLQIVFHNLAWYLGYELMSGEEKGLLGFQRLDRLFIGRPQNKTRSQEEQQAALNRLQMLCEFCGGIFLGHSYQDQKQFLDGNETEKARVSMMVELWFNDKMFSFIAEGTRRFSPPQMKMSLPTVGRKLTLPKSIFRLKPTGDLKFPHRFRVTLPKWCEKDVELVRWILGFQGGVKVVKPQSLADQIKKIGGDILNIYS</sequence>
<evidence type="ECO:0000313" key="1">
    <source>
        <dbReference type="EMBL" id="OSO89248.1"/>
    </source>
</evidence>
<dbReference type="GO" id="GO:0016301">
    <property type="term" value="F:kinase activity"/>
    <property type="evidence" value="ECO:0007669"/>
    <property type="project" value="UniProtKB-KW"/>
</dbReference>
<dbReference type="EMBL" id="NBYN01000058">
    <property type="protein sequence ID" value="OSO89248.1"/>
    <property type="molecule type" value="Genomic_DNA"/>
</dbReference>
<dbReference type="Proteomes" id="UP000192997">
    <property type="component" value="Unassembled WGS sequence"/>
</dbReference>
<protein>
    <submittedName>
        <fullName evidence="1">Kinase</fullName>
    </submittedName>
</protein>
<keyword evidence="1" id="KW-0418">Kinase</keyword>
<reference evidence="2" key="1">
    <citation type="submission" date="2017-04" db="EMBL/GenBank/DDBJ databases">
        <authorList>
            <person name="Abreu V.A."/>
            <person name="Popin R.V."/>
            <person name="Rigonato J."/>
            <person name="Andreote A.P."/>
            <person name="Schaker P.C."/>
            <person name="Hoff-Risseti C."/>
            <person name="Alvarenga D.O."/>
            <person name="Varani A.M."/>
            <person name="Fiore M.F."/>
        </authorList>
    </citation>
    <scope>NUCLEOTIDE SEQUENCE [LARGE SCALE GENOMIC DNA]</scope>
    <source>
        <strain evidence="2">CENA303</strain>
    </source>
</reference>